<dbReference type="InterPro" id="IPR018936">
    <property type="entry name" value="PI3/4_kinase_CS"/>
</dbReference>
<keyword evidence="12" id="KW-0067">ATP-binding</keyword>
<dbReference type="SUPFAM" id="SSF56112">
    <property type="entry name" value="Protein kinase-like (PK-like)"/>
    <property type="match status" value="1"/>
</dbReference>
<evidence type="ECO:0000256" key="6">
    <source>
        <dbReference type="ARBA" id="ARBA00012169"/>
    </source>
</evidence>
<dbReference type="InterPro" id="IPR015433">
    <property type="entry name" value="PI3/4_kinase"/>
</dbReference>
<dbReference type="GO" id="GO:0005634">
    <property type="term" value="C:nucleus"/>
    <property type="evidence" value="ECO:0007669"/>
    <property type="project" value="UniProtKB-SubCell"/>
</dbReference>
<dbReference type="FunFam" id="1.10.10.10:FF:000128">
    <property type="entry name" value="DNA-binding protein RFX5 isoform X1"/>
    <property type="match status" value="1"/>
</dbReference>
<protein>
    <recommendedName>
        <fullName evidence="20">Phosphatidylinositol 4-kinase beta</fullName>
        <ecNumber evidence="6">2.7.1.67</ecNumber>
    </recommendedName>
</protein>
<comment type="subcellular location">
    <subcellularLocation>
        <location evidence="4">Mitochondrion outer membrane</location>
        <topology evidence="4">Peripheral membrane protein</topology>
    </subcellularLocation>
    <subcellularLocation>
        <location evidence="3">Nucleus</location>
    </subcellularLocation>
    <subcellularLocation>
        <location evidence="19">Rough endoplasmic reticulum membrane</location>
        <topology evidence="19">Peripheral membrane protein</topology>
    </subcellularLocation>
</comment>
<evidence type="ECO:0000256" key="17">
    <source>
        <dbReference type="ARBA" id="ARBA00023242"/>
    </source>
</evidence>
<accession>A0A7J8CTV3</accession>
<evidence type="ECO:0000256" key="2">
    <source>
        <dbReference type="ARBA" id="ARBA00001946"/>
    </source>
</evidence>
<evidence type="ECO:0000256" key="1">
    <source>
        <dbReference type="ARBA" id="ARBA00001936"/>
    </source>
</evidence>
<keyword evidence="11" id="KW-0256">Endoplasmic reticulum</keyword>
<dbReference type="EMBL" id="JACASF010000020">
    <property type="protein sequence ID" value="KAF6414182.1"/>
    <property type="molecule type" value="Genomic_DNA"/>
</dbReference>
<comment type="cofactor">
    <cofactor evidence="1">
        <name>Mn(2+)</name>
        <dbReference type="ChEBI" id="CHEBI:29035"/>
    </cofactor>
</comment>
<evidence type="ECO:0000313" key="26">
    <source>
        <dbReference type="EMBL" id="KAF6414182.1"/>
    </source>
</evidence>
<organism evidence="26 27">
    <name type="scientific">Molossus molossus</name>
    <name type="common">Pallas' mastiff bat</name>
    <name type="synonym">Vespertilio molossus</name>
    <dbReference type="NCBI Taxonomy" id="27622"/>
    <lineage>
        <taxon>Eukaryota</taxon>
        <taxon>Metazoa</taxon>
        <taxon>Chordata</taxon>
        <taxon>Craniata</taxon>
        <taxon>Vertebrata</taxon>
        <taxon>Euteleostomi</taxon>
        <taxon>Mammalia</taxon>
        <taxon>Eutheria</taxon>
        <taxon>Laurasiatheria</taxon>
        <taxon>Chiroptera</taxon>
        <taxon>Yangochiroptera</taxon>
        <taxon>Molossidae</taxon>
        <taxon>Molossus</taxon>
    </lineage>
</organism>
<dbReference type="CDD" id="cd05168">
    <property type="entry name" value="PI4Kc_III_beta"/>
    <property type="match status" value="1"/>
</dbReference>
<evidence type="ECO:0000313" key="27">
    <source>
        <dbReference type="Proteomes" id="UP000550707"/>
    </source>
</evidence>
<dbReference type="GO" id="GO:0003677">
    <property type="term" value="F:DNA binding"/>
    <property type="evidence" value="ECO:0007669"/>
    <property type="project" value="UniProtKB-KW"/>
</dbReference>
<dbReference type="GO" id="GO:0046854">
    <property type="term" value="P:phosphatidylinositol phosphate biosynthetic process"/>
    <property type="evidence" value="ECO:0007669"/>
    <property type="project" value="InterPro"/>
</dbReference>
<dbReference type="Gene3D" id="1.10.10.10">
    <property type="entry name" value="Winged helix-like DNA-binding domain superfamily/Winged helix DNA-binding domain"/>
    <property type="match status" value="1"/>
</dbReference>
<feature type="region of interest" description="Disordered" evidence="23">
    <location>
        <begin position="251"/>
        <end position="318"/>
    </location>
</feature>
<comment type="similarity">
    <text evidence="5">Belongs to the PI3/PI4-kinase family. Type III PI4K subfamily.</text>
</comment>
<keyword evidence="14" id="KW-0238">DNA-binding</keyword>
<dbReference type="GO" id="GO:0048015">
    <property type="term" value="P:phosphatidylinositol-mediated signaling"/>
    <property type="evidence" value="ECO:0007669"/>
    <property type="project" value="TreeGrafter"/>
</dbReference>
<evidence type="ECO:0000256" key="12">
    <source>
        <dbReference type="ARBA" id="ARBA00022840"/>
    </source>
</evidence>
<proteinExistence type="inferred from homology"/>
<evidence type="ECO:0000259" key="24">
    <source>
        <dbReference type="PROSITE" id="PS50290"/>
    </source>
</evidence>
<evidence type="ECO:0000256" key="20">
    <source>
        <dbReference type="ARBA" id="ARBA00039877"/>
    </source>
</evidence>
<dbReference type="Gene3D" id="1.10.1070.11">
    <property type="entry name" value="Phosphatidylinositol 3-/4-kinase, catalytic domain"/>
    <property type="match status" value="1"/>
</dbReference>
<evidence type="ECO:0000256" key="14">
    <source>
        <dbReference type="ARBA" id="ARBA00023125"/>
    </source>
</evidence>
<keyword evidence="8" id="KW-0547">Nucleotide-binding</keyword>
<dbReference type="GO" id="GO:0005524">
    <property type="term" value="F:ATP binding"/>
    <property type="evidence" value="ECO:0007669"/>
    <property type="project" value="UniProtKB-KW"/>
</dbReference>
<keyword evidence="13" id="KW-0443">Lipid metabolism</keyword>
<feature type="region of interest" description="Disordered" evidence="23">
    <location>
        <begin position="1"/>
        <end position="29"/>
    </location>
</feature>
<evidence type="ECO:0000256" key="8">
    <source>
        <dbReference type="ARBA" id="ARBA00022741"/>
    </source>
</evidence>
<dbReference type="GO" id="GO:0005741">
    <property type="term" value="C:mitochondrial outer membrane"/>
    <property type="evidence" value="ECO:0007669"/>
    <property type="project" value="UniProtKB-SubCell"/>
</dbReference>
<evidence type="ECO:0000256" key="10">
    <source>
        <dbReference type="ARBA" id="ARBA00022787"/>
    </source>
</evidence>
<name>A0A7J8CTV3_MOLMO</name>
<feature type="domain" description="RFX-type winged-helix" evidence="25">
    <location>
        <begin position="92"/>
        <end position="168"/>
    </location>
</feature>
<evidence type="ECO:0000256" key="13">
    <source>
        <dbReference type="ARBA" id="ARBA00023098"/>
    </source>
</evidence>
<dbReference type="FunCoup" id="A0A7J8CTV3">
    <property type="interactions" value="4048"/>
</dbReference>
<evidence type="ECO:0000256" key="19">
    <source>
        <dbReference type="ARBA" id="ARBA00037860"/>
    </source>
</evidence>
<comment type="catalytic activity">
    <reaction evidence="18">
        <text>a 1,2-diacyl-sn-glycero-3-phospho-(1D-myo-inositol) + ATP = a 1,2-diacyl-sn-glycero-3-phospho-(1D-myo-inositol 4-phosphate) + ADP + H(+)</text>
        <dbReference type="Rhea" id="RHEA:19877"/>
        <dbReference type="ChEBI" id="CHEBI:15378"/>
        <dbReference type="ChEBI" id="CHEBI:30616"/>
        <dbReference type="ChEBI" id="CHEBI:57880"/>
        <dbReference type="ChEBI" id="CHEBI:58178"/>
        <dbReference type="ChEBI" id="CHEBI:456216"/>
        <dbReference type="EC" id="2.7.1.67"/>
    </reaction>
    <physiologicalReaction direction="left-to-right" evidence="18">
        <dbReference type="Rhea" id="RHEA:19878"/>
    </physiologicalReaction>
</comment>
<dbReference type="Pfam" id="PF18326">
    <property type="entry name" value="RFX5_N"/>
    <property type="match status" value="1"/>
</dbReference>
<dbReference type="FunFam" id="3.30.1010.10:FF:000031">
    <property type="entry name" value="Phosphatidylinositol 4-kinase beta"/>
    <property type="match status" value="1"/>
</dbReference>
<evidence type="ECO:0000256" key="11">
    <source>
        <dbReference type="ARBA" id="ARBA00022824"/>
    </source>
</evidence>
<dbReference type="PANTHER" id="PTHR10048:SF22">
    <property type="entry name" value="PHOSPHATIDYLINOSITOL 4-KINASE BETA"/>
    <property type="match status" value="1"/>
</dbReference>
<dbReference type="PROSITE" id="PS00916">
    <property type="entry name" value="PI3_4_KINASE_2"/>
    <property type="match status" value="1"/>
</dbReference>
<dbReference type="InterPro" id="IPR036940">
    <property type="entry name" value="PI3/4_kinase_cat_sf"/>
</dbReference>
<dbReference type="PROSITE" id="PS51526">
    <property type="entry name" value="RFX_DBD"/>
    <property type="match status" value="1"/>
</dbReference>
<evidence type="ECO:0000256" key="16">
    <source>
        <dbReference type="ARBA" id="ARBA00023136"/>
    </source>
</evidence>
<gene>
    <name evidence="26" type="ORF">HJG59_015523</name>
</gene>
<comment type="subunit">
    <text evidence="21">Interacts with ARF1 and ARF3 in the Golgi complex, but not with ARF4, ARF5 or ARF6. Interacts with NCS1/FREQ in a calcium-independent manner. Interacts with CALN1/CABP8 and CALN2/CABP7; in a calcium-dependent manner; this interaction competes with NCS1/FREQ binding. Interacts with ACBD3. Interacts with ARMH3, YWHAB, YWHAE, YWHAG, YWHAH, YWHAQ, YWHAZ and SFN. Interacts with GGA2 (via VHS domain); the interaction is important for PI4KB location at the Golgi apparatus membrane. Interacts with ATG9A.</text>
</comment>
<evidence type="ECO:0000256" key="23">
    <source>
        <dbReference type="SAM" id="MobiDB-lite"/>
    </source>
</evidence>
<evidence type="ECO:0000256" key="4">
    <source>
        <dbReference type="ARBA" id="ARBA00004450"/>
    </source>
</evidence>
<dbReference type="InterPro" id="IPR011009">
    <property type="entry name" value="Kinase-like_dom_sf"/>
</dbReference>
<comment type="similarity">
    <text evidence="22">Belongs to the RFX family.</text>
</comment>
<dbReference type="EC" id="2.7.1.67" evidence="6"/>
<dbReference type="PROSITE" id="PS50290">
    <property type="entry name" value="PI3_4_KINASE_3"/>
    <property type="match status" value="1"/>
</dbReference>
<comment type="caution">
    <text evidence="26">The sequence shown here is derived from an EMBL/GenBank/DDBJ whole genome shotgun (WGS) entry which is preliminary data.</text>
</comment>
<dbReference type="InterPro" id="IPR000403">
    <property type="entry name" value="PI3/4_kinase_cat_dom"/>
</dbReference>
<dbReference type="Gene3D" id="6.10.140.1290">
    <property type="match status" value="1"/>
</dbReference>
<dbReference type="GO" id="GO:0004430">
    <property type="term" value="F:1-phosphatidylinositol 4-kinase activity"/>
    <property type="evidence" value="ECO:0007669"/>
    <property type="project" value="UniProtKB-EC"/>
</dbReference>
<dbReference type="SMART" id="SM00146">
    <property type="entry name" value="PI3Kc"/>
    <property type="match status" value="1"/>
</dbReference>
<keyword evidence="15" id="KW-0496">Mitochondrion</keyword>
<dbReference type="PROSITE" id="PS00915">
    <property type="entry name" value="PI3_4_KINASE_1"/>
    <property type="match status" value="1"/>
</dbReference>
<evidence type="ECO:0000259" key="25">
    <source>
        <dbReference type="PROSITE" id="PS51526"/>
    </source>
</evidence>
<evidence type="ECO:0000256" key="18">
    <source>
        <dbReference type="ARBA" id="ARBA00036767"/>
    </source>
</evidence>
<evidence type="ECO:0000256" key="22">
    <source>
        <dbReference type="ARBA" id="ARBA00061114"/>
    </source>
</evidence>
<evidence type="ECO:0000256" key="7">
    <source>
        <dbReference type="ARBA" id="ARBA00022679"/>
    </source>
</evidence>
<keyword evidence="10" id="KW-1000">Mitochondrion outer membrane</keyword>
<dbReference type="PANTHER" id="PTHR10048">
    <property type="entry name" value="PHOSPHATIDYLINOSITOL KINASE"/>
    <property type="match status" value="1"/>
</dbReference>
<dbReference type="InterPro" id="IPR036390">
    <property type="entry name" value="WH_DNA-bd_sf"/>
</dbReference>
<feature type="domain" description="PI3K/PI4K catalytic" evidence="24">
    <location>
        <begin position="462"/>
        <end position="728"/>
    </location>
</feature>
<dbReference type="GO" id="GO:0006355">
    <property type="term" value="P:regulation of DNA-templated transcription"/>
    <property type="evidence" value="ECO:0007669"/>
    <property type="project" value="InterPro"/>
</dbReference>
<keyword evidence="7" id="KW-0808">Transferase</keyword>
<dbReference type="Pfam" id="PF00454">
    <property type="entry name" value="PI3_PI4_kinase"/>
    <property type="match status" value="1"/>
</dbReference>
<dbReference type="InterPro" id="IPR036388">
    <property type="entry name" value="WH-like_DNA-bd_sf"/>
</dbReference>
<keyword evidence="16" id="KW-0472">Membrane</keyword>
<keyword evidence="17" id="KW-0539">Nucleus</keyword>
<evidence type="ECO:0000256" key="5">
    <source>
        <dbReference type="ARBA" id="ARBA00006209"/>
    </source>
</evidence>
<dbReference type="InterPro" id="IPR003150">
    <property type="entry name" value="DNA-bd_RFX"/>
</dbReference>
<evidence type="ECO:0000256" key="21">
    <source>
        <dbReference type="ARBA" id="ARBA00046735"/>
    </source>
</evidence>
<keyword evidence="27" id="KW-1185">Reference proteome</keyword>
<keyword evidence="9" id="KW-0418">Kinase</keyword>
<sequence>MAEDEPDAKSPKTAGRAPSGSAEAGEPTTLLQRLRGTISKAVQNKVEGILQDVQKFSDNDKLYLYLQLPSGPSTGDKSSEPSTLSNEEYMYAYRWIRNHLEEHTDTCLPKQSVYDAYRKYCESLACCRPLSTANFGKIIREIFPDIKARRLGGRGQSKYCYSGIRRKTLVSMPPLPGLDLKGSESPDMGPEVTPAPRDELVEAACALTCDWAERILKRSFSSIVEVARFLLQHHLISARSAHAHVLKAMGLAEEDEHAPRERTSKSKNGVENPEDGAHKKPERPTQPPQELEPRAGAGPPVRGERKKSVVESPVPAANNPQAPYLIYVEVLECENFDTTNVPARIPENRIRSTRSVENLPEYGITHEQRAGSFSTVPNYDNDDEAWSVDDIGELQVELPEVHTNSCDNISQFSVDSITSQESKEPVFIAAGDIRRRLSEQLAHTPTAFKRDPEDPSAVALKEPWQEKVRRIREGSPYGHLPNWRLLSVIVKCGDDLRQELLAFQVLKQLQSIWEQERVPLWIKPYKILVISADSGMIEPVVNAVSIHQVKKQSQLSLLDYFLQEHGSYTTEAFLSAQRNFVQSCAGYCLVCYLLQVKDRHNGNILLDAEGHIIHIDFGFILSSSPRNLGFETSAFKLTTEFVDVMGGLDGDMFNYYKMLMLQGLIAARKHMDKVVQIVEIMQQGSQLPCFHGSSTIRNLKERFHMSMTEEQLQLLVEQMVDGSMRSITTKLYDGFQYLTNGIM</sequence>
<dbReference type="InParanoid" id="A0A7J8CTV3"/>
<dbReference type="GO" id="GO:0030867">
    <property type="term" value="C:rough endoplasmic reticulum membrane"/>
    <property type="evidence" value="ECO:0007669"/>
    <property type="project" value="UniProtKB-SubCell"/>
</dbReference>
<dbReference type="Proteomes" id="UP000550707">
    <property type="component" value="Unassembled WGS sequence"/>
</dbReference>
<evidence type="ECO:0000256" key="15">
    <source>
        <dbReference type="ARBA" id="ARBA00023128"/>
    </source>
</evidence>
<dbReference type="SUPFAM" id="SSF46785">
    <property type="entry name" value="Winged helix' DNA-binding domain"/>
    <property type="match status" value="1"/>
</dbReference>
<evidence type="ECO:0000256" key="3">
    <source>
        <dbReference type="ARBA" id="ARBA00004123"/>
    </source>
</evidence>
<dbReference type="Gene3D" id="3.30.1010.10">
    <property type="entry name" value="Phosphatidylinositol 3-kinase Catalytic Subunit, Chain A, domain 4"/>
    <property type="match status" value="1"/>
</dbReference>
<dbReference type="FunFam" id="1.10.1070.11:FF:000004">
    <property type="entry name" value="Phosphatidylinositol 4-kinase, catalytic, beta"/>
    <property type="match status" value="1"/>
</dbReference>
<dbReference type="Pfam" id="PF02257">
    <property type="entry name" value="RFX_DNA_binding"/>
    <property type="match status" value="1"/>
</dbReference>
<evidence type="ECO:0000256" key="9">
    <source>
        <dbReference type="ARBA" id="ARBA00022777"/>
    </source>
</evidence>
<reference evidence="26 27" key="1">
    <citation type="journal article" date="2020" name="Nature">
        <title>Six reference-quality genomes reveal evolution of bat adaptations.</title>
        <authorList>
            <person name="Jebb D."/>
            <person name="Huang Z."/>
            <person name="Pippel M."/>
            <person name="Hughes G.M."/>
            <person name="Lavrichenko K."/>
            <person name="Devanna P."/>
            <person name="Winkler S."/>
            <person name="Jermiin L.S."/>
            <person name="Skirmuntt E.C."/>
            <person name="Katzourakis A."/>
            <person name="Burkitt-Gray L."/>
            <person name="Ray D.A."/>
            <person name="Sullivan K.A.M."/>
            <person name="Roscito J.G."/>
            <person name="Kirilenko B.M."/>
            <person name="Davalos L.M."/>
            <person name="Corthals A.P."/>
            <person name="Power M.L."/>
            <person name="Jones G."/>
            <person name="Ransome R.D."/>
            <person name="Dechmann D.K.N."/>
            <person name="Locatelli A.G."/>
            <person name="Puechmaille S.J."/>
            <person name="Fedrigo O."/>
            <person name="Jarvis E.D."/>
            <person name="Hiller M."/>
            <person name="Vernes S.C."/>
            <person name="Myers E.W."/>
            <person name="Teeling E.C."/>
        </authorList>
    </citation>
    <scope>NUCLEOTIDE SEQUENCE [LARGE SCALE GENOMIC DNA]</scope>
    <source>
        <strain evidence="26">MMolMol1</strain>
        <tissue evidence="26">Muscle</tissue>
    </source>
</reference>
<comment type="cofactor">
    <cofactor evidence="2">
        <name>Mg(2+)</name>
        <dbReference type="ChEBI" id="CHEBI:18420"/>
    </cofactor>
</comment>
<dbReference type="InterPro" id="IPR057754">
    <property type="entry name" value="PI4-kinase_beta/PIK1_cat"/>
</dbReference>
<dbReference type="AlphaFoldDB" id="A0A7J8CTV3"/>